<feature type="transmembrane region" description="Helical" evidence="8">
    <location>
        <begin position="224"/>
        <end position="243"/>
    </location>
</feature>
<feature type="transmembrane region" description="Helical" evidence="8">
    <location>
        <begin position="671"/>
        <end position="689"/>
    </location>
</feature>
<accession>T1ENS4</accession>
<feature type="region of interest" description="Disordered" evidence="7">
    <location>
        <begin position="304"/>
        <end position="325"/>
    </location>
</feature>
<evidence type="ECO:0000256" key="2">
    <source>
        <dbReference type="ARBA" id="ARBA00022553"/>
    </source>
</evidence>
<dbReference type="InParanoid" id="T1ENS4"/>
<keyword evidence="2" id="KW-0597">Phosphoprotein</keyword>
<dbReference type="Pfam" id="PF25987">
    <property type="entry name" value="PRRT3"/>
    <property type="match status" value="1"/>
</dbReference>
<evidence type="ECO:0000256" key="5">
    <source>
        <dbReference type="ARBA" id="ARBA00022989"/>
    </source>
</evidence>
<dbReference type="KEGG" id="hro:HELRODRAFT_159241"/>
<feature type="transmembrane region" description="Helical" evidence="8">
    <location>
        <begin position="112"/>
        <end position="134"/>
    </location>
</feature>
<keyword evidence="12" id="KW-1185">Reference proteome</keyword>
<evidence type="ECO:0000313" key="12">
    <source>
        <dbReference type="Proteomes" id="UP000015101"/>
    </source>
</evidence>
<feature type="compositionally biased region" description="Low complexity" evidence="7">
    <location>
        <begin position="304"/>
        <end position="313"/>
    </location>
</feature>
<protein>
    <recommendedName>
        <fullName evidence="9">Proline-rich transmembrane protein 3/4 domain-containing protein</fullName>
    </recommendedName>
</protein>
<keyword evidence="5 8" id="KW-1133">Transmembrane helix</keyword>
<evidence type="ECO:0000313" key="10">
    <source>
        <dbReference type="EMBL" id="ESO12664.1"/>
    </source>
</evidence>
<dbReference type="PANTHER" id="PTHR35578:SF6">
    <property type="entry name" value="PROLINE-RICH TRANSMEMBRANE PROTEIN 4"/>
    <property type="match status" value="1"/>
</dbReference>
<feature type="transmembrane region" description="Helical" evidence="8">
    <location>
        <begin position="184"/>
        <end position="203"/>
    </location>
</feature>
<evidence type="ECO:0000259" key="9">
    <source>
        <dbReference type="Pfam" id="PF25987"/>
    </source>
</evidence>
<dbReference type="OrthoDB" id="10066605at2759"/>
<organism evidence="11 12">
    <name type="scientific">Helobdella robusta</name>
    <name type="common">Californian leech</name>
    <dbReference type="NCBI Taxonomy" id="6412"/>
    <lineage>
        <taxon>Eukaryota</taxon>
        <taxon>Metazoa</taxon>
        <taxon>Spiralia</taxon>
        <taxon>Lophotrochozoa</taxon>
        <taxon>Annelida</taxon>
        <taxon>Clitellata</taxon>
        <taxon>Hirudinea</taxon>
        <taxon>Rhynchobdellida</taxon>
        <taxon>Glossiphoniidae</taxon>
        <taxon>Helobdella</taxon>
    </lineage>
</organism>
<feature type="domain" description="Proline-rich transmembrane protein 3/4" evidence="9">
    <location>
        <begin position="88"/>
        <end position="289"/>
    </location>
</feature>
<dbReference type="InterPro" id="IPR059081">
    <property type="entry name" value="PRRT3-4"/>
</dbReference>
<dbReference type="EnsemblMetazoa" id="HelroT159241">
    <property type="protein sequence ID" value="HelroP159241"/>
    <property type="gene ID" value="HelroG159241"/>
</dbReference>
<evidence type="ECO:0000256" key="3">
    <source>
        <dbReference type="ARBA" id="ARBA00022692"/>
    </source>
</evidence>
<dbReference type="InterPro" id="IPR052836">
    <property type="entry name" value="PRRT_domain-containing"/>
</dbReference>
<evidence type="ECO:0000256" key="4">
    <source>
        <dbReference type="ARBA" id="ARBA00022729"/>
    </source>
</evidence>
<dbReference type="CTD" id="20198224"/>
<keyword evidence="3 8" id="KW-0812">Transmembrane</keyword>
<dbReference type="HOGENOM" id="CLU_388966_0_0_1"/>
<feature type="transmembrane region" description="Helical" evidence="8">
    <location>
        <begin position="625"/>
        <end position="651"/>
    </location>
</feature>
<evidence type="ECO:0000256" key="6">
    <source>
        <dbReference type="ARBA" id="ARBA00023136"/>
    </source>
</evidence>
<comment type="subcellular location">
    <subcellularLocation>
        <location evidence="1">Membrane</location>
        <topology evidence="1">Multi-pass membrane protein</topology>
    </subcellularLocation>
</comment>
<feature type="transmembrane region" description="Helical" evidence="8">
    <location>
        <begin position="255"/>
        <end position="276"/>
    </location>
</feature>
<sequence>MPNTHGCQYWRFCSSNFRLYQNCRGLFRSQLPFNHHISTLVIPCNMIPRIMRANESTIINRSTFLSPLRDDLLPSITWNATTITTPSNDPIEPSPNWMHAFKVWGCVWDLHVYFFSISFLINFLVPVVVSARLLNSRQRQRYFRSFIAMLVSAFCLLNVAYMLIDPYHSQNVIPLLVSRLIKNINLPLVLSINVFVQKYVKLLSISCNSAGRPQNSRNLFSKFLFCKIFILLLFYLTTFILSWLDSSNSDNQHRFYHAITQIIFFTWCLIIAFNIFHDCSLLKQFSEKAFKTLHNIKFKKKQTQTSTNGSNSSECSVSRITKTKNHHPKKIHKKLKCKQENRVFYHNSENNDDEESYSESLYYAETCPQFQENQLKNSIKTLSASFNYQETDKLLHDDESVDSIQYNLKTKKKLYVSNNVWIPLKSIKTQKFSEKIGHSASTGNFEKFVTDLNGIHESRNEIESSNISKLPICLASTSSFNLSSKTQNSNMTLKETLSDSLCDDNIEKLFLNDHGYLADDDQKDFTQTNRTNQLREESAIRRLTCCDLVNLIYFCNENIIYQKADSERDENLSSDNNFSAPLGEDEVEAAKQLQKLSSSSSFSHVSLSQLRLAPALLKISKAAMFVGLSTLCFSFVHVYNIFGVFGVFSNYSSAEPWTWLLLQSINRLTEIWFISSVTCTIGLSLTSRVSRKDNSKTIRSLQRGSPIYSV</sequence>
<evidence type="ECO:0000256" key="8">
    <source>
        <dbReference type="SAM" id="Phobius"/>
    </source>
</evidence>
<evidence type="ECO:0000256" key="1">
    <source>
        <dbReference type="ARBA" id="ARBA00004141"/>
    </source>
</evidence>
<feature type="transmembrane region" description="Helical" evidence="8">
    <location>
        <begin position="146"/>
        <end position="164"/>
    </location>
</feature>
<dbReference type="EMBL" id="KB095811">
    <property type="protein sequence ID" value="ESO12664.1"/>
    <property type="molecule type" value="Genomic_DNA"/>
</dbReference>
<dbReference type="GeneID" id="20198224"/>
<dbReference type="EMBL" id="AMQM01000213">
    <property type="status" value="NOT_ANNOTATED_CDS"/>
    <property type="molecule type" value="Genomic_DNA"/>
</dbReference>
<dbReference type="AlphaFoldDB" id="T1ENS4"/>
<reference evidence="11" key="3">
    <citation type="submission" date="2015-06" db="UniProtKB">
        <authorList>
            <consortium name="EnsemblMetazoa"/>
        </authorList>
    </citation>
    <scope>IDENTIFICATION</scope>
</reference>
<dbReference type="PANTHER" id="PTHR35578">
    <property type="entry name" value="PROLINE-RICH TRANSMEMBRANE PROTEIN 4-RELATED"/>
    <property type="match status" value="1"/>
</dbReference>
<gene>
    <name evidence="11" type="primary">20198224</name>
    <name evidence="10" type="ORF">HELRODRAFT_159241</name>
</gene>
<evidence type="ECO:0000256" key="7">
    <source>
        <dbReference type="SAM" id="MobiDB-lite"/>
    </source>
</evidence>
<dbReference type="RefSeq" id="XP_009009384.1">
    <property type="nucleotide sequence ID" value="XM_009011136.1"/>
</dbReference>
<keyword evidence="4" id="KW-0732">Signal</keyword>
<dbReference type="Proteomes" id="UP000015101">
    <property type="component" value="Unassembled WGS sequence"/>
</dbReference>
<reference evidence="12" key="1">
    <citation type="submission" date="2012-12" db="EMBL/GenBank/DDBJ databases">
        <authorList>
            <person name="Hellsten U."/>
            <person name="Grimwood J."/>
            <person name="Chapman J.A."/>
            <person name="Shapiro H."/>
            <person name="Aerts A."/>
            <person name="Otillar R.P."/>
            <person name="Terry A.Y."/>
            <person name="Boore J.L."/>
            <person name="Simakov O."/>
            <person name="Marletaz F."/>
            <person name="Cho S.-J."/>
            <person name="Edsinger-Gonzales E."/>
            <person name="Havlak P."/>
            <person name="Kuo D.-H."/>
            <person name="Larsson T."/>
            <person name="Lv J."/>
            <person name="Arendt D."/>
            <person name="Savage R."/>
            <person name="Osoegawa K."/>
            <person name="de Jong P."/>
            <person name="Lindberg D.R."/>
            <person name="Seaver E.C."/>
            <person name="Weisblat D.A."/>
            <person name="Putnam N.H."/>
            <person name="Grigoriev I.V."/>
            <person name="Rokhsar D.S."/>
        </authorList>
    </citation>
    <scope>NUCLEOTIDE SEQUENCE</scope>
</reference>
<name>T1ENS4_HELRO</name>
<keyword evidence="6 8" id="KW-0472">Membrane</keyword>
<evidence type="ECO:0000313" key="11">
    <source>
        <dbReference type="EnsemblMetazoa" id="HelroP159241"/>
    </source>
</evidence>
<proteinExistence type="predicted"/>
<reference evidence="10 12" key="2">
    <citation type="journal article" date="2013" name="Nature">
        <title>Insights into bilaterian evolution from three spiralian genomes.</title>
        <authorList>
            <person name="Simakov O."/>
            <person name="Marletaz F."/>
            <person name="Cho S.J."/>
            <person name="Edsinger-Gonzales E."/>
            <person name="Havlak P."/>
            <person name="Hellsten U."/>
            <person name="Kuo D.H."/>
            <person name="Larsson T."/>
            <person name="Lv J."/>
            <person name="Arendt D."/>
            <person name="Savage R."/>
            <person name="Osoegawa K."/>
            <person name="de Jong P."/>
            <person name="Grimwood J."/>
            <person name="Chapman J.A."/>
            <person name="Shapiro H."/>
            <person name="Aerts A."/>
            <person name="Otillar R.P."/>
            <person name="Terry A.Y."/>
            <person name="Boore J.L."/>
            <person name="Grigoriev I.V."/>
            <person name="Lindberg D.R."/>
            <person name="Seaver E.C."/>
            <person name="Weisblat D.A."/>
            <person name="Putnam N.H."/>
            <person name="Rokhsar D.S."/>
        </authorList>
    </citation>
    <scope>NUCLEOTIDE SEQUENCE</scope>
</reference>